<evidence type="ECO:0000256" key="8">
    <source>
        <dbReference type="ARBA" id="ARBA00023157"/>
    </source>
</evidence>
<dbReference type="STRING" id="1676925.ENSPKIP00000017024"/>
<dbReference type="GeneTree" id="ENSGT00390000009001"/>
<evidence type="ECO:0000256" key="6">
    <source>
        <dbReference type="ARBA" id="ARBA00022553"/>
    </source>
</evidence>
<keyword evidence="8" id="KW-1015">Disulfide bond</keyword>
<feature type="region of interest" description="Disordered" evidence="10">
    <location>
        <begin position="205"/>
        <end position="227"/>
    </location>
</feature>
<evidence type="ECO:0000256" key="9">
    <source>
        <dbReference type="ARBA" id="ARBA00029627"/>
    </source>
</evidence>
<dbReference type="RefSeq" id="XP_023661656.2">
    <property type="nucleotide sequence ID" value="XM_023805888.2"/>
</dbReference>
<dbReference type="Ensembl" id="ENSPKIT00000041529.1">
    <property type="protein sequence ID" value="ENSPKIP00000017024.1"/>
    <property type="gene ID" value="ENSPKIG00000003117.1"/>
</dbReference>
<evidence type="ECO:0000313" key="11">
    <source>
        <dbReference type="Ensembl" id="ENSPKIP00000017024.1"/>
    </source>
</evidence>
<dbReference type="Proteomes" id="UP000261540">
    <property type="component" value="Unplaced"/>
</dbReference>
<dbReference type="Pfam" id="PF07448">
    <property type="entry name" value="Spp-24"/>
    <property type="match status" value="1"/>
</dbReference>
<dbReference type="GO" id="GO:0005576">
    <property type="term" value="C:extracellular region"/>
    <property type="evidence" value="ECO:0007669"/>
    <property type="project" value="UniProtKB-SubCell"/>
</dbReference>
<keyword evidence="5" id="KW-0964">Secreted</keyword>
<reference evidence="11" key="1">
    <citation type="submission" date="2025-08" db="UniProtKB">
        <authorList>
            <consortium name="Ensembl"/>
        </authorList>
    </citation>
    <scope>IDENTIFICATION</scope>
</reference>
<keyword evidence="6" id="KW-0597">Phosphoprotein</keyword>
<dbReference type="InterPro" id="IPR010892">
    <property type="entry name" value="Spp-24"/>
</dbReference>
<accession>A0A3B3RF41</accession>
<sequence>MCSGESEGGGPRVPNEGYLRKDGWREKLFVFFFPPRDMRVDVLLWVLLHALCCAGFPSPWRATPSADRWALGRRALGVALDHINQQAQGSWLYRVTSSSVKEIIHKGLNSYEVMLKFGIRDTICPRTSAVNPETCSVRLDISASLASCSSRVRLTGDLTELVSISCDIASSSSSESSSEEIFVTLPHTYPWDPYGNGGLAPPILPRPTADWRNTDNQLNHNDLGLQE</sequence>
<dbReference type="PANTHER" id="PTHR15444:SF4">
    <property type="entry name" value="SECRETED PHOSPHOPROTEIN 24"/>
    <property type="match status" value="1"/>
</dbReference>
<evidence type="ECO:0000256" key="5">
    <source>
        <dbReference type="ARBA" id="ARBA00022525"/>
    </source>
</evidence>
<dbReference type="GO" id="GO:0046849">
    <property type="term" value="P:bone remodeling"/>
    <property type="evidence" value="ECO:0007669"/>
    <property type="project" value="InterPro"/>
</dbReference>
<protein>
    <recommendedName>
        <fullName evidence="4">Secreted phosphoprotein 24</fullName>
    </recommendedName>
    <alternativeName>
        <fullName evidence="9">Secreted phosphoprotein 2</fullName>
    </alternativeName>
</protein>
<dbReference type="PANTHER" id="PTHR15444">
    <property type="entry name" value="SECRETED PHOSPHOPROTEIN 24"/>
    <property type="match status" value="1"/>
</dbReference>
<comment type="function">
    <text evidence="1">Could coordinate an aspect of bone turnover.</text>
</comment>
<comment type="subcellular location">
    <subcellularLocation>
        <location evidence="2">Secreted</location>
    </subcellularLocation>
</comment>
<evidence type="ECO:0000256" key="3">
    <source>
        <dbReference type="ARBA" id="ARBA00008576"/>
    </source>
</evidence>
<evidence type="ECO:0000313" key="12">
    <source>
        <dbReference type="Proteomes" id="UP000261540"/>
    </source>
</evidence>
<dbReference type="InterPro" id="IPR046350">
    <property type="entry name" value="Cystatin_sf"/>
</dbReference>
<evidence type="ECO:0000256" key="1">
    <source>
        <dbReference type="ARBA" id="ARBA00002371"/>
    </source>
</evidence>
<dbReference type="SUPFAM" id="SSF54403">
    <property type="entry name" value="Cystatin/monellin"/>
    <property type="match status" value="1"/>
</dbReference>
<reference evidence="11" key="2">
    <citation type="submission" date="2025-09" db="UniProtKB">
        <authorList>
            <consortium name="Ensembl"/>
        </authorList>
    </citation>
    <scope>IDENTIFICATION</scope>
</reference>
<dbReference type="GeneID" id="111840732"/>
<comment type="similarity">
    <text evidence="3">Belongs to the SPP2 family.</text>
</comment>
<organism evidence="11 12">
    <name type="scientific">Paramormyrops kingsleyae</name>
    <dbReference type="NCBI Taxonomy" id="1676925"/>
    <lineage>
        <taxon>Eukaryota</taxon>
        <taxon>Metazoa</taxon>
        <taxon>Chordata</taxon>
        <taxon>Craniata</taxon>
        <taxon>Vertebrata</taxon>
        <taxon>Euteleostomi</taxon>
        <taxon>Actinopterygii</taxon>
        <taxon>Neopterygii</taxon>
        <taxon>Teleostei</taxon>
        <taxon>Osteoglossocephala</taxon>
        <taxon>Osteoglossomorpha</taxon>
        <taxon>Osteoglossiformes</taxon>
        <taxon>Mormyridae</taxon>
        <taxon>Paramormyrops</taxon>
    </lineage>
</organism>
<name>A0A3B3RF41_9TELE</name>
<evidence type="ECO:0000256" key="7">
    <source>
        <dbReference type="ARBA" id="ARBA00022729"/>
    </source>
</evidence>
<dbReference type="Gene3D" id="3.10.450.10">
    <property type="match status" value="1"/>
</dbReference>
<keyword evidence="7" id="KW-0732">Signal</keyword>
<evidence type="ECO:0000256" key="10">
    <source>
        <dbReference type="SAM" id="MobiDB-lite"/>
    </source>
</evidence>
<dbReference type="AlphaFoldDB" id="A0A3B3RF41"/>
<evidence type="ECO:0000256" key="4">
    <source>
        <dbReference type="ARBA" id="ARBA00020365"/>
    </source>
</evidence>
<evidence type="ECO:0000256" key="2">
    <source>
        <dbReference type="ARBA" id="ARBA00004613"/>
    </source>
</evidence>
<keyword evidence="12" id="KW-1185">Reference proteome</keyword>
<proteinExistence type="inferred from homology"/>